<evidence type="ECO:0000256" key="2">
    <source>
        <dbReference type="ARBA" id="ARBA00004370"/>
    </source>
</evidence>
<comment type="subcellular location">
    <subcellularLocation>
        <location evidence="2">Membrane</location>
    </subcellularLocation>
    <subcellularLocation>
        <location evidence="1">Secreted</location>
        <location evidence="1">Cell wall</location>
    </subcellularLocation>
</comment>
<feature type="region of interest" description="Disordered" evidence="12">
    <location>
        <begin position="413"/>
        <end position="478"/>
    </location>
</feature>
<evidence type="ECO:0000256" key="11">
    <source>
        <dbReference type="ARBA" id="ARBA00041871"/>
    </source>
</evidence>
<dbReference type="Gene3D" id="3.80.10.10">
    <property type="entry name" value="Ribonuclease Inhibitor"/>
    <property type="match status" value="2"/>
</dbReference>
<evidence type="ECO:0000256" key="3">
    <source>
        <dbReference type="ARBA" id="ARBA00022512"/>
    </source>
</evidence>
<dbReference type="InterPro" id="IPR032675">
    <property type="entry name" value="LRR_dom_sf"/>
</dbReference>
<dbReference type="SUPFAM" id="SSF52058">
    <property type="entry name" value="L domain-like"/>
    <property type="match status" value="1"/>
</dbReference>
<keyword evidence="4" id="KW-0964">Secreted</keyword>
<evidence type="ECO:0000256" key="1">
    <source>
        <dbReference type="ARBA" id="ARBA00004191"/>
    </source>
</evidence>
<dbReference type="PANTHER" id="PTHR32093:SF120">
    <property type="entry name" value="LEUCINE-RICH REPEAT EXTENSIN-LIKE PROTEIN 3-RELATED"/>
    <property type="match status" value="1"/>
</dbReference>
<reference evidence="14" key="1">
    <citation type="submission" date="2024-07" db="EMBL/GenBank/DDBJ databases">
        <title>Two chromosome-level genome assemblies of Korean endemic species Abeliophyllum distichum and Forsythia ovata (Oleaceae).</title>
        <authorList>
            <person name="Jang H."/>
        </authorList>
    </citation>
    <scope>NUCLEOTIDE SEQUENCE [LARGE SCALE GENOMIC DNA]</scope>
</reference>
<name>A0ABD1TY43_9LAMI</name>
<evidence type="ECO:0000256" key="9">
    <source>
        <dbReference type="ARBA" id="ARBA00023180"/>
    </source>
</evidence>
<dbReference type="FunFam" id="3.80.10.10:FF:000224">
    <property type="entry name" value="Leucine-rich repeat extensin-like protein 1"/>
    <property type="match status" value="1"/>
</dbReference>
<organism evidence="13 14">
    <name type="scientific">Abeliophyllum distichum</name>
    <dbReference type="NCBI Taxonomy" id="126358"/>
    <lineage>
        <taxon>Eukaryota</taxon>
        <taxon>Viridiplantae</taxon>
        <taxon>Streptophyta</taxon>
        <taxon>Embryophyta</taxon>
        <taxon>Tracheophyta</taxon>
        <taxon>Spermatophyta</taxon>
        <taxon>Magnoliopsida</taxon>
        <taxon>eudicotyledons</taxon>
        <taxon>Gunneridae</taxon>
        <taxon>Pentapetalae</taxon>
        <taxon>asterids</taxon>
        <taxon>lamiids</taxon>
        <taxon>Lamiales</taxon>
        <taxon>Oleaceae</taxon>
        <taxon>Forsythieae</taxon>
        <taxon>Abeliophyllum</taxon>
    </lineage>
</organism>
<evidence type="ECO:0000256" key="12">
    <source>
        <dbReference type="SAM" id="MobiDB-lite"/>
    </source>
</evidence>
<dbReference type="EMBL" id="JBFOLK010000004">
    <property type="protein sequence ID" value="KAL2517651.1"/>
    <property type="molecule type" value="Genomic_DNA"/>
</dbReference>
<keyword evidence="9" id="KW-0325">Glycoprotein</keyword>
<sequence>MTRKINHWHHFSGSNASFLFTIFFVLFNISTPHQISASIGSHPAGIDDILIYQRRRVLSYNGDSLAINPSLKFENPRLENAYIALQAWKEAIISDPKNITGDWIGHNVCNYTGVFCWPAPDDPSQRTVAGIDINHADIAGNLPHELGLLYDITLIHINSNRFCGVIPQSFLNMKLLYEVDLSNNHFAGKFPEILLQLPSLKYLDIRFNEYEGELPKELFEREFDAIFINNNRFSSQLPVNIGKSSVSVIVLANNEFQGCLPASLGNMAGRLNELVLTNNGLSSCFPSEIGKLKNLTVLDLSYNQIMGSLPESIGDMANLEQLNLAHNMLSGKISNAICSLPKLKNFGYDYNFFSDQVPDCLKLPKFDDRRNCFRGRPEQRSMLQCQRFLSRRINCSSFECATLPPPCSLSPPPPVYSPPPPSPPSAASPPTPPQIPSPAPPSLPPPPLLSSPPPPPPSSPPPPPPPSPTPHNNYSPPPPPPPTPYLLFTSPIPYTTVSVYATSNTIIALINFRTNAATTNPIVPALHLFTAQKKKKNKQTNKQKKEILKD</sequence>
<comment type="caution">
    <text evidence="13">The sequence shown here is derived from an EMBL/GenBank/DDBJ whole genome shotgun (WGS) entry which is preliminary data.</text>
</comment>
<dbReference type="AlphaFoldDB" id="A0ABD1TY43"/>
<accession>A0ABD1TY43</accession>
<evidence type="ECO:0000256" key="6">
    <source>
        <dbReference type="ARBA" id="ARBA00022729"/>
    </source>
</evidence>
<keyword evidence="5" id="KW-0433">Leucine-rich repeat</keyword>
<keyword evidence="3" id="KW-0134">Cell wall</keyword>
<keyword evidence="7" id="KW-0677">Repeat</keyword>
<keyword evidence="8" id="KW-0472">Membrane</keyword>
<keyword evidence="10" id="KW-0379">Hydroxylation</keyword>
<protein>
    <recommendedName>
        <fullName evidence="11">Cell wall hydroxyproline-rich glycoprotein</fullName>
    </recommendedName>
</protein>
<evidence type="ECO:0000313" key="14">
    <source>
        <dbReference type="Proteomes" id="UP001604336"/>
    </source>
</evidence>
<evidence type="ECO:0000256" key="10">
    <source>
        <dbReference type="ARBA" id="ARBA00023278"/>
    </source>
</evidence>
<dbReference type="PRINTS" id="PR01217">
    <property type="entry name" value="PRICHEXTENSN"/>
</dbReference>
<dbReference type="PANTHER" id="PTHR32093">
    <property type="entry name" value="LEUCINE-RICH REPEAT EXTENSIN-LIKE PROTEIN 3-RELATED"/>
    <property type="match status" value="1"/>
</dbReference>
<evidence type="ECO:0000256" key="8">
    <source>
        <dbReference type="ARBA" id="ARBA00023136"/>
    </source>
</evidence>
<dbReference type="InterPro" id="IPR051582">
    <property type="entry name" value="LRR_extensin-like_regulator"/>
</dbReference>
<dbReference type="InterPro" id="IPR001611">
    <property type="entry name" value="Leu-rich_rpt"/>
</dbReference>
<evidence type="ECO:0000313" key="13">
    <source>
        <dbReference type="EMBL" id="KAL2517651.1"/>
    </source>
</evidence>
<dbReference type="FunFam" id="3.80.10.10:FF:000041">
    <property type="entry name" value="LRR receptor-like serine/threonine-protein kinase ERECTA"/>
    <property type="match status" value="1"/>
</dbReference>
<evidence type="ECO:0000256" key="4">
    <source>
        <dbReference type="ARBA" id="ARBA00022525"/>
    </source>
</evidence>
<keyword evidence="6" id="KW-0732">Signal</keyword>
<dbReference type="GO" id="GO:0016020">
    <property type="term" value="C:membrane"/>
    <property type="evidence" value="ECO:0007669"/>
    <property type="project" value="UniProtKB-SubCell"/>
</dbReference>
<dbReference type="Proteomes" id="UP001604336">
    <property type="component" value="Unassembled WGS sequence"/>
</dbReference>
<evidence type="ECO:0000256" key="5">
    <source>
        <dbReference type="ARBA" id="ARBA00022614"/>
    </source>
</evidence>
<gene>
    <name evidence="13" type="ORF">Adt_13898</name>
</gene>
<proteinExistence type="predicted"/>
<evidence type="ECO:0000256" key="7">
    <source>
        <dbReference type="ARBA" id="ARBA00022737"/>
    </source>
</evidence>
<dbReference type="Pfam" id="PF13855">
    <property type="entry name" value="LRR_8"/>
    <property type="match status" value="1"/>
</dbReference>
<keyword evidence="14" id="KW-1185">Reference proteome</keyword>